<dbReference type="InterPro" id="IPR000182">
    <property type="entry name" value="GNAT_dom"/>
</dbReference>
<evidence type="ECO:0000313" key="3">
    <source>
        <dbReference type="Proteomes" id="UP000001610"/>
    </source>
</evidence>
<dbReference type="InterPro" id="IPR051908">
    <property type="entry name" value="Ribosomal_N-acetyltransferase"/>
</dbReference>
<dbReference type="InParanoid" id="G3JSV0"/>
<reference evidence="2 3" key="1">
    <citation type="journal article" date="2011" name="Genome Biol.">
        <title>Genome sequence of the insect pathogenic fungus Cordyceps militaris, a valued traditional Chinese medicine.</title>
        <authorList>
            <person name="Zheng P."/>
            <person name="Xia Y."/>
            <person name="Xiao G."/>
            <person name="Xiong C."/>
            <person name="Hu X."/>
            <person name="Zhang S."/>
            <person name="Zheng H."/>
            <person name="Huang Y."/>
            <person name="Zhou Y."/>
            <person name="Wang S."/>
            <person name="Zhao G.P."/>
            <person name="Liu X."/>
            <person name="St Leger R.J."/>
            <person name="Wang C."/>
        </authorList>
    </citation>
    <scope>NUCLEOTIDE SEQUENCE [LARGE SCALE GENOMIC DNA]</scope>
    <source>
        <strain evidence="2 3">CM01</strain>
    </source>
</reference>
<feature type="domain" description="N-acetyltransferase" evidence="1">
    <location>
        <begin position="29"/>
        <end position="171"/>
    </location>
</feature>
<dbReference type="GeneID" id="18170997"/>
<dbReference type="FunCoup" id="G3JSV0">
    <property type="interactions" value="636"/>
</dbReference>
<dbReference type="VEuPathDB" id="FungiDB:CCM_08993"/>
<dbReference type="InterPro" id="IPR016181">
    <property type="entry name" value="Acyl_CoA_acyltransferase"/>
</dbReference>
<dbReference type="RefSeq" id="XP_006674191.1">
    <property type="nucleotide sequence ID" value="XM_006674128.1"/>
</dbReference>
<dbReference type="OMA" id="FRKHMVI"/>
<keyword evidence="3" id="KW-1185">Reference proteome</keyword>
<gene>
    <name evidence="2" type="ORF">CCM_08993</name>
</gene>
<evidence type="ECO:0000259" key="1">
    <source>
        <dbReference type="Pfam" id="PF13302"/>
    </source>
</evidence>
<dbReference type="Proteomes" id="UP000001610">
    <property type="component" value="Unassembled WGS sequence"/>
</dbReference>
<protein>
    <submittedName>
        <fullName evidence="2">Acetyltransferase, GNAT family, putative</fullName>
    </submittedName>
</protein>
<dbReference type="GO" id="GO:1990189">
    <property type="term" value="F:protein N-terminal-serine acetyltransferase activity"/>
    <property type="evidence" value="ECO:0007669"/>
    <property type="project" value="TreeGrafter"/>
</dbReference>
<proteinExistence type="predicted"/>
<sequence>MEQPVGDLISTEPAQLPTGIELPGHFTGLRRLDPSHAASHFQHLGGEANRWRWTYMLTSGFPSLHDCAQSVAQWAAKQDPLFYSVYDGPLSDPASAPAGMMAFMAAVPAHRRVEIGSVILGGTLVRSRQATEAFYLFIRHAIEDLGYQRVEWKANHLNAPSLAAAARLGFTFEGIFRKHMVIKGRRRDTAWFSITDDEWPAVKAGFVAWLDEANFDENGCQKRTLQQCRAPSV</sequence>
<dbReference type="HOGENOM" id="CLU_013985_1_2_1"/>
<dbReference type="Gene3D" id="3.40.630.30">
    <property type="match status" value="1"/>
</dbReference>
<accession>G3JSV0</accession>
<keyword evidence="2" id="KW-0808">Transferase</keyword>
<dbReference type="eggNOG" id="ENOG502RZT0">
    <property type="taxonomic scope" value="Eukaryota"/>
</dbReference>
<dbReference type="SUPFAM" id="SSF55729">
    <property type="entry name" value="Acyl-CoA N-acyltransferases (Nat)"/>
    <property type="match status" value="1"/>
</dbReference>
<dbReference type="EMBL" id="JH126405">
    <property type="protein sequence ID" value="EGX88946.1"/>
    <property type="molecule type" value="Genomic_DNA"/>
</dbReference>
<evidence type="ECO:0000313" key="2">
    <source>
        <dbReference type="EMBL" id="EGX88946.1"/>
    </source>
</evidence>
<dbReference type="KEGG" id="cmt:CCM_08993"/>
<name>G3JSV0_CORMM</name>
<dbReference type="PANTHER" id="PTHR43441:SF2">
    <property type="entry name" value="FAMILY ACETYLTRANSFERASE, PUTATIVE (AFU_ORTHOLOGUE AFUA_7G00850)-RELATED"/>
    <property type="match status" value="1"/>
</dbReference>
<organism evidence="2 3">
    <name type="scientific">Cordyceps militaris (strain CM01)</name>
    <name type="common">Caterpillar fungus</name>
    <dbReference type="NCBI Taxonomy" id="983644"/>
    <lineage>
        <taxon>Eukaryota</taxon>
        <taxon>Fungi</taxon>
        <taxon>Dikarya</taxon>
        <taxon>Ascomycota</taxon>
        <taxon>Pezizomycotina</taxon>
        <taxon>Sordariomycetes</taxon>
        <taxon>Hypocreomycetidae</taxon>
        <taxon>Hypocreales</taxon>
        <taxon>Cordycipitaceae</taxon>
        <taxon>Cordyceps</taxon>
    </lineage>
</organism>
<dbReference type="PANTHER" id="PTHR43441">
    <property type="entry name" value="RIBOSOMAL-PROTEIN-SERINE ACETYLTRANSFERASE"/>
    <property type="match status" value="1"/>
</dbReference>
<dbReference type="GO" id="GO:0008999">
    <property type="term" value="F:protein-N-terminal-alanine acetyltransferase activity"/>
    <property type="evidence" value="ECO:0007669"/>
    <property type="project" value="TreeGrafter"/>
</dbReference>
<dbReference type="OrthoDB" id="41238at2759"/>
<dbReference type="AlphaFoldDB" id="G3JSV0"/>
<dbReference type="Pfam" id="PF13302">
    <property type="entry name" value="Acetyltransf_3"/>
    <property type="match status" value="1"/>
</dbReference>